<evidence type="ECO:0000256" key="3">
    <source>
        <dbReference type="ARBA" id="ARBA00022989"/>
    </source>
</evidence>
<dbReference type="PANTHER" id="PTHR33514">
    <property type="entry name" value="PROTEIN ABCI12, CHLOROPLASTIC"/>
    <property type="match status" value="1"/>
</dbReference>
<sequence length="268" mass="30559">MFFHYTNPRVKLVWLLVLFVLLARSHIIMPFGLVAYLTLLSVWNLPRNVWMDQLGRVYFLSALLFITTWLGSDGIPALVQPRTPPLAVTGIPNLHASLTGYSDVISKLGPLTFTRKGLSVGSTVLRLVLDEVRNIAMGIVSRRVNWKQLTVMEITDIFFNYFRRIFKNIFSHAEQISQALVARCFKGDVESHEIYFLSESFLEWQMLDSPLLALAFERVCDGKATWKLSSTSVSTDCFKVETKCLDYTFSKARQVIVHLCGFLTLHNT</sequence>
<dbReference type="Gramene" id="Psat05G0120000-T1">
    <property type="protein sequence ID" value="KAI5403971.1"/>
    <property type="gene ID" value="KIW84_051200"/>
</dbReference>
<reference evidence="6 7" key="1">
    <citation type="journal article" date="2022" name="Nat. Genet.">
        <title>Improved pea reference genome and pan-genome highlight genomic features and evolutionary characteristics.</title>
        <authorList>
            <person name="Yang T."/>
            <person name="Liu R."/>
            <person name="Luo Y."/>
            <person name="Hu S."/>
            <person name="Wang D."/>
            <person name="Wang C."/>
            <person name="Pandey M.K."/>
            <person name="Ge S."/>
            <person name="Xu Q."/>
            <person name="Li N."/>
            <person name="Li G."/>
            <person name="Huang Y."/>
            <person name="Saxena R.K."/>
            <person name="Ji Y."/>
            <person name="Li M."/>
            <person name="Yan X."/>
            <person name="He Y."/>
            <person name="Liu Y."/>
            <person name="Wang X."/>
            <person name="Xiang C."/>
            <person name="Varshney R.K."/>
            <person name="Ding H."/>
            <person name="Gao S."/>
            <person name="Zong X."/>
        </authorList>
    </citation>
    <scope>NUCLEOTIDE SEQUENCE [LARGE SCALE GENOMIC DNA]</scope>
    <source>
        <strain evidence="6 7">cv. Zhongwan 6</strain>
    </source>
</reference>
<feature type="transmembrane region" description="Helical" evidence="5">
    <location>
        <begin position="12"/>
        <end position="37"/>
    </location>
</feature>
<keyword evidence="3 5" id="KW-1133">Transmembrane helix</keyword>
<accession>A0A9D5ADK5</accession>
<evidence type="ECO:0000256" key="2">
    <source>
        <dbReference type="ARBA" id="ARBA00022692"/>
    </source>
</evidence>
<evidence type="ECO:0000256" key="1">
    <source>
        <dbReference type="ARBA" id="ARBA00004141"/>
    </source>
</evidence>
<feature type="transmembrane region" description="Helical" evidence="5">
    <location>
        <begin position="57"/>
        <end position="79"/>
    </location>
</feature>
<evidence type="ECO:0000256" key="4">
    <source>
        <dbReference type="ARBA" id="ARBA00023136"/>
    </source>
</evidence>
<gene>
    <name evidence="6" type="ORF">KIW84_051200</name>
</gene>
<keyword evidence="4 5" id="KW-0472">Membrane</keyword>
<dbReference type="GO" id="GO:0016020">
    <property type="term" value="C:membrane"/>
    <property type="evidence" value="ECO:0007669"/>
    <property type="project" value="UniProtKB-SubCell"/>
</dbReference>
<comment type="subcellular location">
    <subcellularLocation>
        <location evidence="1">Membrane</location>
        <topology evidence="1">Multi-pass membrane protein</topology>
    </subcellularLocation>
</comment>
<protein>
    <submittedName>
        <fullName evidence="6">Uncharacterized protein</fullName>
    </submittedName>
</protein>
<dbReference type="AlphaFoldDB" id="A0A9D5ADK5"/>
<dbReference type="Proteomes" id="UP001058974">
    <property type="component" value="Chromosome 5"/>
</dbReference>
<keyword evidence="7" id="KW-1185">Reference proteome</keyword>
<dbReference type="GO" id="GO:0009507">
    <property type="term" value="C:chloroplast"/>
    <property type="evidence" value="ECO:0007669"/>
    <property type="project" value="TreeGrafter"/>
</dbReference>
<comment type="caution">
    <text evidence="6">The sequence shown here is derived from an EMBL/GenBank/DDBJ whole genome shotgun (WGS) entry which is preliminary data.</text>
</comment>
<keyword evidence="2 5" id="KW-0812">Transmembrane</keyword>
<evidence type="ECO:0000313" key="6">
    <source>
        <dbReference type="EMBL" id="KAI5403971.1"/>
    </source>
</evidence>
<organism evidence="6 7">
    <name type="scientific">Pisum sativum</name>
    <name type="common">Garden pea</name>
    <name type="synonym">Lathyrus oleraceus</name>
    <dbReference type="NCBI Taxonomy" id="3888"/>
    <lineage>
        <taxon>Eukaryota</taxon>
        <taxon>Viridiplantae</taxon>
        <taxon>Streptophyta</taxon>
        <taxon>Embryophyta</taxon>
        <taxon>Tracheophyta</taxon>
        <taxon>Spermatophyta</taxon>
        <taxon>Magnoliopsida</taxon>
        <taxon>eudicotyledons</taxon>
        <taxon>Gunneridae</taxon>
        <taxon>Pentapetalae</taxon>
        <taxon>rosids</taxon>
        <taxon>fabids</taxon>
        <taxon>Fabales</taxon>
        <taxon>Fabaceae</taxon>
        <taxon>Papilionoideae</taxon>
        <taxon>50 kb inversion clade</taxon>
        <taxon>NPAAA clade</taxon>
        <taxon>Hologalegina</taxon>
        <taxon>IRL clade</taxon>
        <taxon>Fabeae</taxon>
        <taxon>Lathyrus</taxon>
    </lineage>
</organism>
<dbReference type="EMBL" id="JAMSHJ010000005">
    <property type="protein sequence ID" value="KAI5403971.1"/>
    <property type="molecule type" value="Genomic_DNA"/>
</dbReference>
<proteinExistence type="predicted"/>
<name>A0A9D5ADK5_PEA</name>
<evidence type="ECO:0000256" key="5">
    <source>
        <dbReference type="SAM" id="Phobius"/>
    </source>
</evidence>
<evidence type="ECO:0000313" key="7">
    <source>
        <dbReference type="Proteomes" id="UP001058974"/>
    </source>
</evidence>
<dbReference type="PANTHER" id="PTHR33514:SF13">
    <property type="entry name" value="PROTEIN ABCI12, CHLOROPLASTIC"/>
    <property type="match status" value="1"/>
</dbReference>